<dbReference type="AlphaFoldDB" id="A0A5P2G1C3"/>
<organism evidence="2 3">
    <name type="scientific">Rhizosphaericola mali</name>
    <dbReference type="NCBI Taxonomy" id="2545455"/>
    <lineage>
        <taxon>Bacteria</taxon>
        <taxon>Pseudomonadati</taxon>
        <taxon>Bacteroidota</taxon>
        <taxon>Chitinophagia</taxon>
        <taxon>Chitinophagales</taxon>
        <taxon>Chitinophagaceae</taxon>
        <taxon>Rhizosphaericola</taxon>
    </lineage>
</organism>
<dbReference type="InterPro" id="IPR002686">
    <property type="entry name" value="Transposase_17"/>
</dbReference>
<dbReference type="KEGG" id="arac:E0W69_002755"/>
<reference evidence="2 3" key="1">
    <citation type="submission" date="2019-09" db="EMBL/GenBank/DDBJ databases">
        <title>Complete genome sequence of Arachidicoccus sp. B3-10 isolated from apple orchard soil.</title>
        <authorList>
            <person name="Kim H.S."/>
            <person name="Han K.-I."/>
            <person name="Suh M.K."/>
            <person name="Lee K.C."/>
            <person name="Eom M.K."/>
            <person name="Kim J.-S."/>
            <person name="Kang S.W."/>
            <person name="Sin Y."/>
            <person name="Lee J.-S."/>
        </authorList>
    </citation>
    <scope>NUCLEOTIDE SEQUENCE [LARGE SCALE GENOMIC DNA]</scope>
    <source>
        <strain evidence="2 3">B3-10</strain>
    </source>
</reference>
<evidence type="ECO:0000313" key="2">
    <source>
        <dbReference type="EMBL" id="QES87632.1"/>
    </source>
</evidence>
<dbReference type="Pfam" id="PF01797">
    <property type="entry name" value="Y1_Tnp"/>
    <property type="match status" value="1"/>
</dbReference>
<evidence type="ECO:0000259" key="1">
    <source>
        <dbReference type="SMART" id="SM01321"/>
    </source>
</evidence>
<dbReference type="PANTHER" id="PTHR33360:SF4">
    <property type="entry name" value="TRANSPOSASE IS200-LIKE PROTEIN"/>
    <property type="match status" value="1"/>
</dbReference>
<dbReference type="SMART" id="SM01321">
    <property type="entry name" value="Y1_Tnp"/>
    <property type="match status" value="1"/>
</dbReference>
<dbReference type="OrthoDB" id="9798161at2"/>
<dbReference type="InterPro" id="IPR036515">
    <property type="entry name" value="Transposase_17_sf"/>
</dbReference>
<evidence type="ECO:0000313" key="3">
    <source>
        <dbReference type="Proteomes" id="UP000292424"/>
    </source>
</evidence>
<sequence length="115" mass="13618">MAICRQISERYEIHFVEIGLHENHVHFWVQSLPALSVKEIAQTIKSITAKEVFRRHPEVKKELWSDSFWTIGYYVNTIGQYTSEDIICRYIFGQGKSKESKEYKKVYSSQLRLSE</sequence>
<dbReference type="GO" id="GO:0004803">
    <property type="term" value="F:transposase activity"/>
    <property type="evidence" value="ECO:0007669"/>
    <property type="project" value="InterPro"/>
</dbReference>
<feature type="domain" description="Transposase IS200-like" evidence="1">
    <location>
        <begin position="2"/>
        <end position="94"/>
    </location>
</feature>
<proteinExistence type="predicted"/>
<protein>
    <submittedName>
        <fullName evidence="2">IS200/IS605 family transposase</fullName>
    </submittedName>
</protein>
<dbReference type="NCBIfam" id="NF033573">
    <property type="entry name" value="transpos_IS200"/>
    <property type="match status" value="1"/>
</dbReference>
<dbReference type="GO" id="GO:0003677">
    <property type="term" value="F:DNA binding"/>
    <property type="evidence" value="ECO:0007669"/>
    <property type="project" value="InterPro"/>
</dbReference>
<dbReference type="GO" id="GO:0006313">
    <property type="term" value="P:DNA transposition"/>
    <property type="evidence" value="ECO:0007669"/>
    <property type="project" value="InterPro"/>
</dbReference>
<dbReference type="SUPFAM" id="SSF143422">
    <property type="entry name" value="Transposase IS200-like"/>
    <property type="match status" value="1"/>
</dbReference>
<dbReference type="EMBL" id="CP044016">
    <property type="protein sequence ID" value="QES87632.1"/>
    <property type="molecule type" value="Genomic_DNA"/>
</dbReference>
<gene>
    <name evidence="2" type="primary">tnpA</name>
    <name evidence="2" type="ORF">E0W69_002755</name>
</gene>
<accession>A0A5P2G1C3</accession>
<name>A0A5P2G1C3_9BACT</name>
<dbReference type="Gene3D" id="3.30.70.1290">
    <property type="entry name" value="Transposase IS200-like"/>
    <property type="match status" value="1"/>
</dbReference>
<dbReference type="Proteomes" id="UP000292424">
    <property type="component" value="Chromosome"/>
</dbReference>
<keyword evidence="3" id="KW-1185">Reference proteome</keyword>
<dbReference type="PANTHER" id="PTHR33360">
    <property type="entry name" value="TRANSPOSASE FOR INSERTION SEQUENCE ELEMENT IS200"/>
    <property type="match status" value="1"/>
</dbReference>
<dbReference type="RefSeq" id="WP_131328521.1">
    <property type="nucleotide sequence ID" value="NZ_CP044016.1"/>
</dbReference>